<name>A0A085W074_9BACT</name>
<proteinExistence type="predicted"/>
<gene>
    <name evidence="1" type="ORF">DB31_4522</name>
</gene>
<organism evidence="1 2">
    <name type="scientific">Hyalangium minutum</name>
    <dbReference type="NCBI Taxonomy" id="394096"/>
    <lineage>
        <taxon>Bacteria</taxon>
        <taxon>Pseudomonadati</taxon>
        <taxon>Myxococcota</taxon>
        <taxon>Myxococcia</taxon>
        <taxon>Myxococcales</taxon>
        <taxon>Cystobacterineae</taxon>
        <taxon>Archangiaceae</taxon>
        <taxon>Hyalangium</taxon>
    </lineage>
</organism>
<dbReference type="EMBL" id="JMCB01000025">
    <property type="protein sequence ID" value="KFE61087.1"/>
    <property type="molecule type" value="Genomic_DNA"/>
</dbReference>
<evidence type="ECO:0000313" key="1">
    <source>
        <dbReference type="EMBL" id="KFE61087.1"/>
    </source>
</evidence>
<dbReference type="STRING" id="394096.DB31_4522"/>
<dbReference type="NCBIfam" id="TIGR02269">
    <property type="entry name" value="TIGR02269 family lipoprotein"/>
    <property type="match status" value="1"/>
</dbReference>
<sequence>MVRTRGGTVALPGPPAATQRFWGSAQKLPQDSRPVFIIPWRHKPPLLPSQQQMLDEAAKERRKPHEKHHLFPQMFREWFTRRDIDIDEYVMPLEVEKHRSIHRGANGGPWNAAWAQFINQHILKPPSKEEIYRHAGQLIYEFQLFGPVMPYSKQPPLLPPGY</sequence>
<accession>A0A085W074</accession>
<dbReference type="AlphaFoldDB" id="A0A085W074"/>
<protein>
    <recommendedName>
        <fullName evidence="3">Lipoprotein</fullName>
    </recommendedName>
</protein>
<dbReference type="InterPro" id="IPR011755">
    <property type="entry name" value="CHP02269_MYXXA"/>
</dbReference>
<dbReference type="Pfam" id="PF09533">
    <property type="entry name" value="DUF2380"/>
    <property type="match status" value="1"/>
</dbReference>
<evidence type="ECO:0000313" key="2">
    <source>
        <dbReference type="Proteomes" id="UP000028725"/>
    </source>
</evidence>
<dbReference type="Proteomes" id="UP000028725">
    <property type="component" value="Unassembled WGS sequence"/>
</dbReference>
<comment type="caution">
    <text evidence="1">The sequence shown here is derived from an EMBL/GenBank/DDBJ whole genome shotgun (WGS) entry which is preliminary data.</text>
</comment>
<keyword evidence="2" id="KW-1185">Reference proteome</keyword>
<evidence type="ECO:0008006" key="3">
    <source>
        <dbReference type="Google" id="ProtNLM"/>
    </source>
</evidence>
<reference evidence="1 2" key="1">
    <citation type="submission" date="2014-04" db="EMBL/GenBank/DDBJ databases">
        <title>Genome assembly of Hyalangium minutum DSM 14724.</title>
        <authorList>
            <person name="Sharma G."/>
            <person name="Subramanian S."/>
        </authorList>
    </citation>
    <scope>NUCLEOTIDE SEQUENCE [LARGE SCALE GENOMIC DNA]</scope>
    <source>
        <strain evidence="1 2">DSM 14724</strain>
    </source>
</reference>